<dbReference type="PANTHER" id="PTHR24410">
    <property type="entry name" value="HL07962P-RELATED"/>
    <property type="match status" value="1"/>
</dbReference>
<dbReference type="SUPFAM" id="SSF54695">
    <property type="entry name" value="POZ domain"/>
    <property type="match status" value="1"/>
</dbReference>
<reference evidence="3 4" key="2">
    <citation type="journal article" date="2021" name="Genomics">
        <title>High-quality reference genome for Clonorchis sinensis.</title>
        <authorList>
            <person name="Young N.D."/>
            <person name="Stroehlein A.J."/>
            <person name="Kinkar L."/>
            <person name="Wang T."/>
            <person name="Sohn W.M."/>
            <person name="Chang B.C.H."/>
            <person name="Kaur P."/>
            <person name="Weisz D."/>
            <person name="Dudchenko O."/>
            <person name="Aiden E.L."/>
            <person name="Korhonen P.K."/>
            <person name="Gasser R.B."/>
        </authorList>
    </citation>
    <scope>NUCLEOTIDE SEQUENCE [LARGE SCALE GENOMIC DNA]</scope>
    <source>
        <strain evidence="3">Cs-k2</strain>
    </source>
</reference>
<gene>
    <name evidence="3" type="ORF">CSKR_200167</name>
</gene>
<name>A0A8T1LZX6_CLOSI</name>
<dbReference type="PROSITE" id="PS50097">
    <property type="entry name" value="BTB"/>
    <property type="match status" value="1"/>
</dbReference>
<dbReference type="AlphaFoldDB" id="A0A8T1LZX6"/>
<evidence type="ECO:0000313" key="3">
    <source>
        <dbReference type="EMBL" id="KAG5442182.1"/>
    </source>
</evidence>
<keyword evidence="4" id="KW-1185">Reference proteome</keyword>
<protein>
    <recommendedName>
        <fullName evidence="2">BTB domain-containing protein</fullName>
    </recommendedName>
</protein>
<evidence type="ECO:0000313" key="4">
    <source>
        <dbReference type="Proteomes" id="UP000286415"/>
    </source>
</evidence>
<dbReference type="InterPro" id="IPR051481">
    <property type="entry name" value="BTB-POZ/Galectin-3-binding"/>
</dbReference>
<dbReference type="Gene3D" id="3.30.710.10">
    <property type="entry name" value="Potassium Channel Kv1.1, Chain A"/>
    <property type="match status" value="1"/>
</dbReference>
<dbReference type="CDD" id="cd18186">
    <property type="entry name" value="BTB_POZ_ZBTB_KLHL-like"/>
    <property type="match status" value="1"/>
</dbReference>
<evidence type="ECO:0000259" key="2">
    <source>
        <dbReference type="PROSITE" id="PS50097"/>
    </source>
</evidence>
<evidence type="ECO:0000256" key="1">
    <source>
        <dbReference type="SAM" id="MobiDB-lite"/>
    </source>
</evidence>
<dbReference type="InterPro" id="IPR011333">
    <property type="entry name" value="SKP1/BTB/POZ_sf"/>
</dbReference>
<comment type="caution">
    <text evidence="3">The sequence shown here is derived from an EMBL/GenBank/DDBJ whole genome shotgun (WGS) entry which is preliminary data.</text>
</comment>
<dbReference type="EMBL" id="NIRI02000076">
    <property type="protein sequence ID" value="KAG5442182.1"/>
    <property type="molecule type" value="Genomic_DNA"/>
</dbReference>
<dbReference type="InterPro" id="IPR000210">
    <property type="entry name" value="BTB/POZ_dom"/>
</dbReference>
<sequence length="449" mass="49441">MAFAVKTAINAERTSAKFHKTKTFDYDGTADVTTPDVNCGEPDVTFLVERDVFHGHQHLFSKFSKVLGECFGASQNGSHQIAANMDTSPGVSNSATMKKITIDAPVPVFEAVFNFCYTRKLSVPVNMLPSVYLLAKRLRIEEMQRPCAEYLADHITIGNVGQLCQLIQFGLLKGSFEPGASEGETLSPYELRLTSSLYTYVQENADALACSLSGQLSARLIVNLTCESLPDSERNGTEQLLSEDLVFGVLMWARQRIVSGQRLARSGSEENVQSDDEESDGGTSSSGSATLERKTKQTRVPNLSLDRLDWLSTSASCISALEIGTTSERYRPGKYEPKDANCKKVTNETLQCKHAATQDIRITLDVEELPTTSPTTFSCFYADDQNGTVDSEKDRFADSSRPAKMSLCDAVRIMQNNLSMDHRQLVALGCLDDSNVRVTILMMPRQTVL</sequence>
<dbReference type="SMART" id="SM00225">
    <property type="entry name" value="BTB"/>
    <property type="match status" value="1"/>
</dbReference>
<proteinExistence type="predicted"/>
<accession>A0A8T1LZX6</accession>
<organism evidence="3 4">
    <name type="scientific">Clonorchis sinensis</name>
    <name type="common">Chinese liver fluke</name>
    <dbReference type="NCBI Taxonomy" id="79923"/>
    <lineage>
        <taxon>Eukaryota</taxon>
        <taxon>Metazoa</taxon>
        <taxon>Spiralia</taxon>
        <taxon>Lophotrochozoa</taxon>
        <taxon>Platyhelminthes</taxon>
        <taxon>Trematoda</taxon>
        <taxon>Digenea</taxon>
        <taxon>Opisthorchiida</taxon>
        <taxon>Opisthorchiata</taxon>
        <taxon>Opisthorchiidae</taxon>
        <taxon>Clonorchis</taxon>
    </lineage>
</organism>
<feature type="domain" description="BTB" evidence="2">
    <location>
        <begin position="42"/>
        <end position="125"/>
    </location>
</feature>
<feature type="region of interest" description="Disordered" evidence="1">
    <location>
        <begin position="263"/>
        <end position="298"/>
    </location>
</feature>
<reference evidence="3 4" key="1">
    <citation type="journal article" date="2018" name="Biotechnol. Adv.">
        <title>Improved genomic resources and new bioinformatic workflow for the carcinogenic parasite Clonorchis sinensis: Biotechnological implications.</title>
        <authorList>
            <person name="Wang D."/>
            <person name="Korhonen P.K."/>
            <person name="Gasser R.B."/>
            <person name="Young N.D."/>
        </authorList>
    </citation>
    <scope>NUCLEOTIDE SEQUENCE [LARGE SCALE GENOMIC DNA]</scope>
    <source>
        <strain evidence="3">Cs-k2</strain>
    </source>
</reference>
<dbReference type="Pfam" id="PF00651">
    <property type="entry name" value="BTB"/>
    <property type="match status" value="1"/>
</dbReference>
<dbReference type="OrthoDB" id="6288502at2759"/>
<dbReference type="Proteomes" id="UP000286415">
    <property type="component" value="Unassembled WGS sequence"/>
</dbReference>
<dbReference type="PANTHER" id="PTHR24410:SF23">
    <property type="entry name" value="BTB DOMAIN-CONTAINING PROTEIN-RELATED"/>
    <property type="match status" value="1"/>
</dbReference>